<protein>
    <recommendedName>
        <fullName evidence="4">Probable multidrug resistance protein NorM</fullName>
    </recommendedName>
    <alternativeName>
        <fullName evidence="12">Multidrug-efflux transporter</fullName>
    </alternativeName>
</protein>
<sequence length="481" mass="52333">MTTHIEAKNVDEADTVRKKITLILLLALPAVVENFFQTILGFVDTYFVSKLGLIQVSAVGVTNAILAIYFALFMALGVAANVYIANFIGANKIEKARHIAQQSIIVTIIIGLITGIITIFFAEPLLKLMGIESNVLDAGVTYFKIVAIPSIFMALMFVLSAILRGAGDTKSPMKTSIVINIVNAVLDYVFIFGFWFIPEMGIVGAATATVIARVLGTFILLGYIQKNTSLTFKKEYWKIDSVHLKELFILGTPAAGERLIMRAGQIVYFGFVVALGTNVFAAHQIAGNIEVFSYMIGFGFATAATILVGQQVGAGRFEDAKTYAKLCMYLAIGSMTVFGIILFSLGGSAGSLFTEDKVVIGNIGTALKVSGVFQPFLAIVLILTGAFQGANNTKFPMYLTGVGMWAIRTLFVYVLGIQLEWGLFGVWIAIGMDIAFRAVVLTVQFHRDKWIVVKVEPEKDPESHCHPQTTKENMSGCVNNY</sequence>
<comment type="similarity">
    <text evidence="3">Belongs to the multi antimicrobial extrusion (MATE) (TC 2.A.66.1) family.</text>
</comment>
<dbReference type="PIRSF" id="PIRSF006603">
    <property type="entry name" value="DinF"/>
    <property type="match status" value="1"/>
</dbReference>
<keyword evidence="11 13" id="KW-0472">Membrane</keyword>
<feature type="transmembrane region" description="Helical" evidence="13">
    <location>
        <begin position="104"/>
        <end position="122"/>
    </location>
</feature>
<evidence type="ECO:0000256" key="6">
    <source>
        <dbReference type="ARBA" id="ARBA00022449"/>
    </source>
</evidence>
<feature type="transmembrane region" description="Helical" evidence="13">
    <location>
        <begin position="326"/>
        <end position="346"/>
    </location>
</feature>
<keyword evidence="10" id="KW-0406">Ion transport</keyword>
<name>A0A0P6W2E5_9BACI</name>
<dbReference type="GO" id="GO:0005886">
    <property type="term" value="C:plasma membrane"/>
    <property type="evidence" value="ECO:0007669"/>
    <property type="project" value="UniProtKB-SubCell"/>
</dbReference>
<evidence type="ECO:0000313" key="14">
    <source>
        <dbReference type="EMBL" id="KPL59533.1"/>
    </source>
</evidence>
<organism evidence="14 15">
    <name type="scientific">Rossellomorea vietnamensis</name>
    <dbReference type="NCBI Taxonomy" id="218284"/>
    <lineage>
        <taxon>Bacteria</taxon>
        <taxon>Bacillati</taxon>
        <taxon>Bacillota</taxon>
        <taxon>Bacilli</taxon>
        <taxon>Bacillales</taxon>
        <taxon>Bacillaceae</taxon>
        <taxon>Rossellomorea</taxon>
    </lineage>
</organism>
<keyword evidence="6" id="KW-0050">Antiport</keyword>
<evidence type="ECO:0000256" key="11">
    <source>
        <dbReference type="ARBA" id="ARBA00023136"/>
    </source>
</evidence>
<evidence type="ECO:0000256" key="2">
    <source>
        <dbReference type="ARBA" id="ARBA00004651"/>
    </source>
</evidence>
<evidence type="ECO:0000256" key="8">
    <source>
        <dbReference type="ARBA" id="ARBA00022692"/>
    </source>
</evidence>
<dbReference type="InterPro" id="IPR048279">
    <property type="entry name" value="MdtK-like"/>
</dbReference>
<evidence type="ECO:0000256" key="9">
    <source>
        <dbReference type="ARBA" id="ARBA00022989"/>
    </source>
</evidence>
<dbReference type="PANTHER" id="PTHR43298:SF2">
    <property type="entry name" value="FMN_FAD EXPORTER YEEO-RELATED"/>
    <property type="match status" value="1"/>
</dbReference>
<keyword evidence="9 13" id="KW-1133">Transmembrane helix</keyword>
<reference evidence="14 15" key="1">
    <citation type="submission" date="2015-08" db="EMBL/GenBank/DDBJ databases">
        <title>Draft Genome Sequence of Bacillus vietnamensis UCD-SED5.</title>
        <authorList>
            <person name="Lee R.D."/>
            <person name="Jospin G."/>
            <person name="Lang J.M."/>
            <person name="Coil D.A."/>
            <person name="Eisen J.A."/>
        </authorList>
    </citation>
    <scope>NUCLEOTIDE SEQUENCE [LARGE SCALE GENOMIC DNA]</scope>
    <source>
        <strain evidence="14 15">UCD-SED5</strain>
    </source>
</reference>
<accession>A0A0P6W2E5</accession>
<gene>
    <name evidence="14" type="ORF">AM506_11330</name>
</gene>
<evidence type="ECO:0000256" key="1">
    <source>
        <dbReference type="ARBA" id="ARBA00003408"/>
    </source>
</evidence>
<evidence type="ECO:0000256" key="5">
    <source>
        <dbReference type="ARBA" id="ARBA00022448"/>
    </source>
</evidence>
<dbReference type="InterPro" id="IPR050222">
    <property type="entry name" value="MATE_MdtK"/>
</dbReference>
<feature type="transmembrane region" description="Helical" evidence="13">
    <location>
        <begin position="63"/>
        <end position="84"/>
    </location>
</feature>
<feature type="transmembrane region" description="Helical" evidence="13">
    <location>
        <begin position="266"/>
        <end position="286"/>
    </location>
</feature>
<comment type="subcellular location">
    <subcellularLocation>
        <location evidence="2">Cell membrane</location>
        <topology evidence="2">Multi-pass membrane protein</topology>
    </subcellularLocation>
</comment>
<comment type="caution">
    <text evidence="14">The sequence shown here is derived from an EMBL/GenBank/DDBJ whole genome shotgun (WGS) entry which is preliminary data.</text>
</comment>
<feature type="transmembrane region" description="Helical" evidence="13">
    <location>
        <begin position="395"/>
        <end position="415"/>
    </location>
</feature>
<dbReference type="CDD" id="cd13137">
    <property type="entry name" value="MATE_NorM_like"/>
    <property type="match status" value="1"/>
</dbReference>
<feature type="transmembrane region" description="Helical" evidence="13">
    <location>
        <begin position="20"/>
        <end position="43"/>
    </location>
</feature>
<dbReference type="PANTHER" id="PTHR43298">
    <property type="entry name" value="MULTIDRUG RESISTANCE PROTEIN NORM-RELATED"/>
    <property type="match status" value="1"/>
</dbReference>
<evidence type="ECO:0000256" key="10">
    <source>
        <dbReference type="ARBA" id="ARBA00023065"/>
    </source>
</evidence>
<keyword evidence="5" id="KW-0813">Transport</keyword>
<dbReference type="EMBL" id="LIXZ01000007">
    <property type="protein sequence ID" value="KPL59533.1"/>
    <property type="molecule type" value="Genomic_DNA"/>
</dbReference>
<dbReference type="Proteomes" id="UP000050398">
    <property type="component" value="Unassembled WGS sequence"/>
</dbReference>
<dbReference type="AlphaFoldDB" id="A0A0P6W2E5"/>
<feature type="transmembrane region" description="Helical" evidence="13">
    <location>
        <begin position="142"/>
        <end position="163"/>
    </location>
</feature>
<feature type="transmembrane region" description="Helical" evidence="13">
    <location>
        <begin position="292"/>
        <end position="314"/>
    </location>
</feature>
<evidence type="ECO:0000256" key="3">
    <source>
        <dbReference type="ARBA" id="ARBA00010199"/>
    </source>
</evidence>
<evidence type="ECO:0000256" key="13">
    <source>
        <dbReference type="SAM" id="Phobius"/>
    </source>
</evidence>
<evidence type="ECO:0000256" key="12">
    <source>
        <dbReference type="ARBA" id="ARBA00031636"/>
    </source>
</evidence>
<dbReference type="Pfam" id="PF01554">
    <property type="entry name" value="MatE"/>
    <property type="match status" value="2"/>
</dbReference>
<dbReference type="GO" id="GO:0042910">
    <property type="term" value="F:xenobiotic transmembrane transporter activity"/>
    <property type="evidence" value="ECO:0007669"/>
    <property type="project" value="InterPro"/>
</dbReference>
<evidence type="ECO:0000256" key="7">
    <source>
        <dbReference type="ARBA" id="ARBA00022475"/>
    </source>
</evidence>
<dbReference type="NCBIfam" id="TIGR00797">
    <property type="entry name" value="matE"/>
    <property type="match status" value="1"/>
</dbReference>
<proteinExistence type="inferred from homology"/>
<feature type="transmembrane region" description="Helical" evidence="13">
    <location>
        <begin position="175"/>
        <end position="196"/>
    </location>
</feature>
<evidence type="ECO:0000313" key="15">
    <source>
        <dbReference type="Proteomes" id="UP000050398"/>
    </source>
</evidence>
<feature type="transmembrane region" description="Helical" evidence="13">
    <location>
        <begin position="358"/>
        <end position="383"/>
    </location>
</feature>
<dbReference type="GO" id="GO:0015297">
    <property type="term" value="F:antiporter activity"/>
    <property type="evidence" value="ECO:0007669"/>
    <property type="project" value="UniProtKB-KW"/>
</dbReference>
<evidence type="ECO:0000256" key="4">
    <source>
        <dbReference type="ARBA" id="ARBA00020268"/>
    </source>
</evidence>
<keyword evidence="8 13" id="KW-0812">Transmembrane</keyword>
<dbReference type="InterPro" id="IPR002528">
    <property type="entry name" value="MATE_fam"/>
</dbReference>
<dbReference type="PATRIC" id="fig|218284.4.peg.3972"/>
<feature type="transmembrane region" description="Helical" evidence="13">
    <location>
        <begin position="421"/>
        <end position="440"/>
    </location>
</feature>
<feature type="transmembrane region" description="Helical" evidence="13">
    <location>
        <begin position="202"/>
        <end position="224"/>
    </location>
</feature>
<dbReference type="GO" id="GO:0006811">
    <property type="term" value="P:monoatomic ion transport"/>
    <property type="evidence" value="ECO:0007669"/>
    <property type="project" value="UniProtKB-KW"/>
</dbReference>
<comment type="function">
    <text evidence="1">Multidrug efflux pump.</text>
</comment>
<keyword evidence="7" id="KW-1003">Cell membrane</keyword>